<dbReference type="InterPro" id="IPR037053">
    <property type="entry name" value="Phage_tail_collar_dom_sf"/>
</dbReference>
<dbReference type="InterPro" id="IPR011083">
    <property type="entry name" value="Phage_tail_collar_dom"/>
</dbReference>
<gene>
    <name evidence="3" type="ORF">UFOVP629_119</name>
</gene>
<proteinExistence type="predicted"/>
<dbReference type="Gene3D" id="2.10.10.30">
    <property type="match status" value="1"/>
</dbReference>
<evidence type="ECO:0000313" key="3">
    <source>
        <dbReference type="EMBL" id="CAB4154388.1"/>
    </source>
</evidence>
<dbReference type="Pfam" id="PF18454">
    <property type="entry name" value="Mtd_N"/>
    <property type="match status" value="1"/>
</dbReference>
<dbReference type="SUPFAM" id="SSF69349">
    <property type="entry name" value="Phage fibre proteins"/>
    <property type="match status" value="1"/>
</dbReference>
<dbReference type="InterPro" id="IPR041352">
    <property type="entry name" value="Mtd_N"/>
</dbReference>
<accession>A0A6J5NBG8</accession>
<feature type="domain" description="Major tropism determinant N-terminal" evidence="2">
    <location>
        <begin position="5"/>
        <end position="43"/>
    </location>
</feature>
<evidence type="ECO:0000259" key="1">
    <source>
        <dbReference type="Pfam" id="PF07484"/>
    </source>
</evidence>
<feature type="domain" description="Phage tail collar" evidence="1">
    <location>
        <begin position="135"/>
        <end position="191"/>
    </location>
</feature>
<dbReference type="Gene3D" id="3.90.1340.10">
    <property type="entry name" value="Phage tail collar domain"/>
    <property type="match status" value="1"/>
</dbReference>
<dbReference type="Pfam" id="PF07484">
    <property type="entry name" value="Collar"/>
    <property type="match status" value="1"/>
</dbReference>
<protein>
    <submittedName>
        <fullName evidence="3">Phage tail collar domain containing protein</fullName>
    </submittedName>
</protein>
<dbReference type="SUPFAM" id="SSF88874">
    <property type="entry name" value="Receptor-binding domain of short tail fibre protein gp12"/>
    <property type="match status" value="1"/>
</dbReference>
<dbReference type="EMBL" id="LR796612">
    <property type="protein sequence ID" value="CAB4154388.1"/>
    <property type="molecule type" value="Genomic_DNA"/>
</dbReference>
<sequence length="350" mass="35392">MAVRIQFRRGTETEWSTSNPILAAGELGYESTNKLIKFGDGTTAWNVLAVAAAGDITSVIAGTGLTGGATSGAATLNLDTSIVFTASSIDAKGDLLVGTANDAYAKQAIGTNGKVLTADSTQSTGVAWTQIVPAGVIQQYAGTTAPSGYLLCNGASFSSITYPDLAAVVGDTYQASSGTTYYVPNLQTRVPVGKDSSGTFANLGATGGAETHTLTTAQLASHTHPNPTVTAVATGSAVTIQGGAHVHGLTDNGHVHGPLSPNTIMAVQQPGGNGYSFSTNYTGYAQANNAVNTATATTGISMTNGTLHTHTTTVTQPTITTTVGSANSAGSGTAHNNLQPYIVLNYIIKT</sequence>
<name>A0A6J5NBG8_9CAUD</name>
<evidence type="ECO:0000259" key="2">
    <source>
        <dbReference type="Pfam" id="PF18454"/>
    </source>
</evidence>
<reference evidence="3" key="1">
    <citation type="submission" date="2020-04" db="EMBL/GenBank/DDBJ databases">
        <authorList>
            <person name="Chiriac C."/>
            <person name="Salcher M."/>
            <person name="Ghai R."/>
            <person name="Kavagutti S V."/>
        </authorList>
    </citation>
    <scope>NUCLEOTIDE SEQUENCE</scope>
</reference>
<organism evidence="3">
    <name type="scientific">uncultured Caudovirales phage</name>
    <dbReference type="NCBI Taxonomy" id="2100421"/>
    <lineage>
        <taxon>Viruses</taxon>
        <taxon>Duplodnaviria</taxon>
        <taxon>Heunggongvirae</taxon>
        <taxon>Uroviricota</taxon>
        <taxon>Caudoviricetes</taxon>
        <taxon>Peduoviridae</taxon>
        <taxon>Maltschvirus</taxon>
        <taxon>Maltschvirus maltsch</taxon>
    </lineage>
</organism>